<dbReference type="AlphaFoldDB" id="A0A0U3K546"/>
<accession>A0A0U3K546</accession>
<dbReference type="EC" id="1.4.1.4" evidence="1"/>
<proteinExistence type="predicted"/>
<dbReference type="EMBL" id="KT944070">
    <property type="protein sequence ID" value="ALU64449.1"/>
    <property type="molecule type" value="Genomic_DNA"/>
</dbReference>
<reference evidence="1" key="1">
    <citation type="submission" date="2015-10" db="EMBL/GenBank/DDBJ databases">
        <title>Comparative analysis of sym-gene organization in Rhizobium leguminosarum bv. viciae strains, isolated from different host plants and demonstrating clear differences in symbiotic specificity.</title>
        <authorList>
            <person name="Chirak E.R."/>
            <person name="Kimeklis A.K."/>
            <person name="Andronov E.E."/>
        </authorList>
    </citation>
    <scope>NUCLEOTIDE SEQUENCE</scope>
    <source>
        <strain evidence="1">Vaf12</strain>
    </source>
</reference>
<organism evidence="1">
    <name type="scientific">Rhizobium leguminosarum bv. viciae</name>
    <dbReference type="NCBI Taxonomy" id="387"/>
    <lineage>
        <taxon>Bacteria</taxon>
        <taxon>Pseudomonadati</taxon>
        <taxon>Pseudomonadota</taxon>
        <taxon>Alphaproteobacteria</taxon>
        <taxon>Hyphomicrobiales</taxon>
        <taxon>Rhizobiaceae</taxon>
        <taxon>Rhizobium/Agrobacterium group</taxon>
        <taxon>Rhizobium</taxon>
    </lineage>
</organism>
<sequence>MTRKLKKALTRLVDAAKHLNIDPTILEKWEFPRETTQARLTIRMDDGSNKSFLALRCRHDDSLGPTKDRAQRSPKPMGCEAYLRSLNNLGSSVATYRAQQTPAVAKLTKLSHLDPWRKRIGLKSPR</sequence>
<dbReference type="SUPFAM" id="SSF53223">
    <property type="entry name" value="Aminoacid dehydrogenase-like, N-terminal domain"/>
    <property type="match status" value="1"/>
</dbReference>
<keyword evidence="1" id="KW-0560">Oxidoreductase</keyword>
<evidence type="ECO:0000313" key="1">
    <source>
        <dbReference type="EMBL" id="ALU64449.1"/>
    </source>
</evidence>
<protein>
    <submittedName>
        <fullName evidence="1">NADP-specific glutamate dehydrogenase</fullName>
        <ecNumber evidence="1">1.4.1.4</ecNumber>
    </submittedName>
</protein>
<dbReference type="InterPro" id="IPR046346">
    <property type="entry name" value="Aminoacid_DH-like_N_sf"/>
</dbReference>
<dbReference type="GO" id="GO:0004354">
    <property type="term" value="F:glutamate dehydrogenase (NADP+) activity"/>
    <property type="evidence" value="ECO:0007669"/>
    <property type="project" value="UniProtKB-EC"/>
</dbReference>
<name>A0A0U3K546_RHILV</name>